<dbReference type="CDD" id="cd03809">
    <property type="entry name" value="GT4_MtfB-like"/>
    <property type="match status" value="1"/>
</dbReference>
<dbReference type="PANTHER" id="PTHR46401">
    <property type="entry name" value="GLYCOSYLTRANSFERASE WBBK-RELATED"/>
    <property type="match status" value="1"/>
</dbReference>
<evidence type="ECO:0000259" key="2">
    <source>
        <dbReference type="Pfam" id="PF00534"/>
    </source>
</evidence>
<dbReference type="InterPro" id="IPR028098">
    <property type="entry name" value="Glyco_trans_4-like_N"/>
</dbReference>
<feature type="domain" description="Glycosyltransferase subfamily 4-like N-terminal" evidence="3">
    <location>
        <begin position="16"/>
        <end position="178"/>
    </location>
</feature>
<dbReference type="Pfam" id="PF13439">
    <property type="entry name" value="Glyco_transf_4"/>
    <property type="match status" value="1"/>
</dbReference>
<dbReference type="InterPro" id="IPR001296">
    <property type="entry name" value="Glyco_trans_1"/>
</dbReference>
<protein>
    <recommendedName>
        <fullName evidence="6">Glycosyl transferase family 1</fullName>
    </recommendedName>
</protein>
<organism evidence="4 5">
    <name type="scientific">candidate division KSB3 bacterium</name>
    <dbReference type="NCBI Taxonomy" id="2044937"/>
    <lineage>
        <taxon>Bacteria</taxon>
        <taxon>candidate division KSB3</taxon>
    </lineage>
</organism>
<comment type="caution">
    <text evidence="4">The sequence shown here is derived from an EMBL/GenBank/DDBJ whole genome shotgun (WGS) entry which is preliminary data.</text>
</comment>
<evidence type="ECO:0000256" key="1">
    <source>
        <dbReference type="ARBA" id="ARBA00022679"/>
    </source>
</evidence>
<dbReference type="Pfam" id="PF00534">
    <property type="entry name" value="Glycos_transf_1"/>
    <property type="match status" value="1"/>
</dbReference>
<dbReference type="PANTHER" id="PTHR46401:SF2">
    <property type="entry name" value="GLYCOSYLTRANSFERASE WBBK-RELATED"/>
    <property type="match status" value="1"/>
</dbReference>
<reference evidence="4 5" key="1">
    <citation type="submission" date="2017-10" db="EMBL/GenBank/DDBJ databases">
        <title>Novel microbial diversity and functional potential in the marine mammal oral microbiome.</title>
        <authorList>
            <person name="Dudek N.K."/>
            <person name="Sun C.L."/>
            <person name="Burstein D."/>
            <person name="Kantor R.S."/>
            <person name="Aliaga Goltsman D.S."/>
            <person name="Bik E.M."/>
            <person name="Thomas B.C."/>
            <person name="Banfield J.F."/>
            <person name="Relman D.A."/>
        </authorList>
    </citation>
    <scope>NUCLEOTIDE SEQUENCE [LARGE SCALE GENOMIC DNA]</scope>
    <source>
        <strain evidence="4">DOLZORAL124_49_17</strain>
    </source>
</reference>
<accession>A0A2G6E567</accession>
<evidence type="ECO:0000313" key="5">
    <source>
        <dbReference type="Proteomes" id="UP000229740"/>
    </source>
</evidence>
<keyword evidence="1" id="KW-0808">Transferase</keyword>
<dbReference type="AlphaFoldDB" id="A0A2G6E567"/>
<dbReference type="Proteomes" id="UP000229740">
    <property type="component" value="Unassembled WGS sequence"/>
</dbReference>
<dbReference type="SUPFAM" id="SSF53756">
    <property type="entry name" value="UDP-Glycosyltransferase/glycogen phosphorylase"/>
    <property type="match status" value="1"/>
</dbReference>
<proteinExistence type="predicted"/>
<feature type="domain" description="Glycosyl transferase family 1" evidence="2">
    <location>
        <begin position="199"/>
        <end position="355"/>
    </location>
</feature>
<gene>
    <name evidence="4" type="ORF">CSB45_09590</name>
</gene>
<evidence type="ECO:0008006" key="6">
    <source>
        <dbReference type="Google" id="ProtNLM"/>
    </source>
</evidence>
<name>A0A2G6E567_9BACT</name>
<dbReference type="GO" id="GO:0016757">
    <property type="term" value="F:glycosyltransferase activity"/>
    <property type="evidence" value="ECO:0007669"/>
    <property type="project" value="InterPro"/>
</dbReference>
<dbReference type="Gene3D" id="3.40.50.2000">
    <property type="entry name" value="Glycogen Phosphorylase B"/>
    <property type="match status" value="2"/>
</dbReference>
<evidence type="ECO:0000259" key="3">
    <source>
        <dbReference type="Pfam" id="PF13439"/>
    </source>
</evidence>
<evidence type="ECO:0000313" key="4">
    <source>
        <dbReference type="EMBL" id="PID56901.1"/>
    </source>
</evidence>
<sequence>MRIAFDLRWIRSEKIDGISRYTLNLVSHLLRQDRQHDYVCIGDSTLLERQLPALDVTQIQIVSIPQRLLSVKDFLQTPRAIEALNVDLLHVPNYLSSPFRGNYSKILTVYDLIPFLFPSALSRSRLLWRCFFTTPYPARSMLRSADRIVATSEHTKRDVMQLLKVPEERIRVVWSGIEARFQPQDSIPEAFWKRYDLSRFYLLYVGRQDPYKGLNVLAEAVARLPHSLRSRCQVVIAGQHDPRYIGAVHALLDRYQLHESFRFLGYVPEEDLPRLYSAATLLVHPSLYEGFGLTPLESMACGTPVVYADTSSLSELLAEAGLAVAPASASALADGIVRMLENPDLQKVYRERGFQRVRRYSWDHAAAEILQLYASIENRGRDNKAASQSKEPVL</sequence>
<dbReference type="EMBL" id="PDPS01000030">
    <property type="protein sequence ID" value="PID56901.1"/>
    <property type="molecule type" value="Genomic_DNA"/>
</dbReference>
<dbReference type="GO" id="GO:0009103">
    <property type="term" value="P:lipopolysaccharide biosynthetic process"/>
    <property type="evidence" value="ECO:0007669"/>
    <property type="project" value="TreeGrafter"/>
</dbReference>